<evidence type="ECO:0000256" key="1">
    <source>
        <dbReference type="SAM" id="MobiDB-lite"/>
    </source>
</evidence>
<reference evidence="2" key="1">
    <citation type="submission" date="2023-10" db="EMBL/GenBank/DDBJ databases">
        <authorList>
            <person name="Chen Y."/>
            <person name="Shah S."/>
            <person name="Dougan E. K."/>
            <person name="Thang M."/>
            <person name="Chan C."/>
        </authorList>
    </citation>
    <scope>NUCLEOTIDE SEQUENCE [LARGE SCALE GENOMIC DNA]</scope>
</reference>
<dbReference type="EMBL" id="CAUYUJ010018634">
    <property type="protein sequence ID" value="CAK0885158.1"/>
    <property type="molecule type" value="Genomic_DNA"/>
</dbReference>
<organism evidence="2 3">
    <name type="scientific">Prorocentrum cordatum</name>
    <dbReference type="NCBI Taxonomy" id="2364126"/>
    <lineage>
        <taxon>Eukaryota</taxon>
        <taxon>Sar</taxon>
        <taxon>Alveolata</taxon>
        <taxon>Dinophyceae</taxon>
        <taxon>Prorocentrales</taxon>
        <taxon>Prorocentraceae</taxon>
        <taxon>Prorocentrum</taxon>
    </lineage>
</organism>
<keyword evidence="3" id="KW-1185">Reference proteome</keyword>
<sequence length="147" mass="14417">MFCSPWVPGGSLDKVPNGRPSDGEVERVDLPSPVTAPPRTASVGTGSPEPLCQQTASRTTAAPASAAPADRFASGPDASADDSFPEDRCAGGPAAQAHPAAPARRLAAGPSSCGVGGSGGAGHRSRGASLAQSVRGGPPSVLGQHSR</sequence>
<comment type="caution">
    <text evidence="2">The sequence shown here is derived from an EMBL/GenBank/DDBJ whole genome shotgun (WGS) entry which is preliminary data.</text>
</comment>
<name>A0ABN9WFK6_9DINO</name>
<gene>
    <name evidence="2" type="ORF">PCOR1329_LOCUS66860</name>
</gene>
<dbReference type="Proteomes" id="UP001189429">
    <property type="component" value="Unassembled WGS sequence"/>
</dbReference>
<feature type="compositionally biased region" description="Low complexity" evidence="1">
    <location>
        <begin position="55"/>
        <end position="74"/>
    </location>
</feature>
<proteinExistence type="predicted"/>
<evidence type="ECO:0000313" key="3">
    <source>
        <dbReference type="Proteomes" id="UP001189429"/>
    </source>
</evidence>
<protein>
    <submittedName>
        <fullName evidence="2">Uncharacterized protein</fullName>
    </submittedName>
</protein>
<feature type="region of interest" description="Disordered" evidence="1">
    <location>
        <begin position="1"/>
        <end position="147"/>
    </location>
</feature>
<accession>A0ABN9WFK6</accession>
<evidence type="ECO:0000313" key="2">
    <source>
        <dbReference type="EMBL" id="CAK0885158.1"/>
    </source>
</evidence>
<feature type="compositionally biased region" description="Low complexity" evidence="1">
    <location>
        <begin position="90"/>
        <end position="113"/>
    </location>
</feature>